<dbReference type="InterPro" id="IPR011109">
    <property type="entry name" value="DNA_bind_recombinase_dom"/>
</dbReference>
<dbReference type="GO" id="GO:0003677">
    <property type="term" value="F:DNA binding"/>
    <property type="evidence" value="ECO:0007669"/>
    <property type="project" value="InterPro"/>
</dbReference>
<dbReference type="PANTHER" id="PTHR30461:SF23">
    <property type="entry name" value="DNA RECOMBINASE-RELATED"/>
    <property type="match status" value="1"/>
</dbReference>
<accession>A0A9J6P5E7</accession>
<protein>
    <submittedName>
        <fullName evidence="4">Recombinase family protein</fullName>
    </submittedName>
</protein>
<reference evidence="4" key="1">
    <citation type="journal article" date="2021" name="mSystems">
        <title>Bacteria and Archaea Synergistically Convert Glycine Betaine to Biogenic Methane in the Formosa Cold Seep of the South China Sea.</title>
        <authorList>
            <person name="Li L."/>
            <person name="Zhang W."/>
            <person name="Zhang S."/>
            <person name="Song L."/>
            <person name="Sun Q."/>
            <person name="Zhang H."/>
            <person name="Xiang H."/>
            <person name="Dong X."/>
        </authorList>
    </citation>
    <scope>NUCLEOTIDE SEQUENCE</scope>
    <source>
        <strain evidence="4">ZWT</strain>
    </source>
</reference>
<keyword evidence="5" id="KW-1185">Reference proteome</keyword>
<organism evidence="4 5">
    <name type="scientific">Oceanirhabdus seepicola</name>
    <dbReference type="NCBI Taxonomy" id="2828781"/>
    <lineage>
        <taxon>Bacteria</taxon>
        <taxon>Bacillati</taxon>
        <taxon>Bacillota</taxon>
        <taxon>Clostridia</taxon>
        <taxon>Eubacteriales</taxon>
        <taxon>Clostridiaceae</taxon>
        <taxon>Oceanirhabdus</taxon>
    </lineage>
</organism>
<dbReference type="PROSITE" id="PS51736">
    <property type="entry name" value="RECOMBINASES_3"/>
    <property type="match status" value="1"/>
</dbReference>
<evidence type="ECO:0000256" key="1">
    <source>
        <dbReference type="SAM" id="Coils"/>
    </source>
</evidence>
<comment type="caution">
    <text evidence="4">The sequence shown here is derived from an EMBL/GenBank/DDBJ whole genome shotgun (WGS) entry which is preliminary data.</text>
</comment>
<dbReference type="InterPro" id="IPR025378">
    <property type="entry name" value="DUF4368"/>
</dbReference>
<dbReference type="InterPro" id="IPR050639">
    <property type="entry name" value="SSR_resolvase"/>
</dbReference>
<dbReference type="Pfam" id="PF14287">
    <property type="entry name" value="DUF4368"/>
    <property type="match status" value="1"/>
</dbReference>
<dbReference type="SMART" id="SM00857">
    <property type="entry name" value="Resolvase"/>
    <property type="match status" value="1"/>
</dbReference>
<keyword evidence="1" id="KW-0175">Coiled coil</keyword>
<dbReference type="Gene3D" id="3.90.1750.20">
    <property type="entry name" value="Putative Large Serine Recombinase, Chain B, Domain 2"/>
    <property type="match status" value="1"/>
</dbReference>
<dbReference type="InterPro" id="IPR038109">
    <property type="entry name" value="DNA_bind_recomb_sf"/>
</dbReference>
<feature type="domain" description="Resolvase/invertase-type recombinase catalytic" evidence="2">
    <location>
        <begin position="2"/>
        <end position="146"/>
    </location>
</feature>
<dbReference type="Pfam" id="PF00239">
    <property type="entry name" value="Resolvase"/>
    <property type="match status" value="1"/>
</dbReference>
<gene>
    <name evidence="4" type="ORF">KDK92_16505</name>
</gene>
<feature type="coiled-coil region" evidence="1">
    <location>
        <begin position="367"/>
        <end position="453"/>
    </location>
</feature>
<dbReference type="PANTHER" id="PTHR30461">
    <property type="entry name" value="DNA-INVERTASE FROM LAMBDOID PROPHAGE"/>
    <property type="match status" value="1"/>
</dbReference>
<name>A0A9J6P5E7_9CLOT</name>
<feature type="domain" description="Recombinase" evidence="3">
    <location>
        <begin position="154"/>
        <end position="286"/>
    </location>
</feature>
<dbReference type="GO" id="GO:0000150">
    <property type="term" value="F:DNA strand exchange activity"/>
    <property type="evidence" value="ECO:0007669"/>
    <property type="project" value="InterPro"/>
</dbReference>
<evidence type="ECO:0000259" key="3">
    <source>
        <dbReference type="PROSITE" id="PS51737"/>
    </source>
</evidence>
<dbReference type="RefSeq" id="WP_250860444.1">
    <property type="nucleotide sequence ID" value="NZ_JAGSOJ010000003.1"/>
</dbReference>
<dbReference type="Pfam" id="PF07508">
    <property type="entry name" value="Recombinase"/>
    <property type="match status" value="1"/>
</dbReference>
<evidence type="ECO:0000259" key="2">
    <source>
        <dbReference type="PROSITE" id="PS51736"/>
    </source>
</evidence>
<dbReference type="Gene3D" id="3.40.50.1390">
    <property type="entry name" value="Resolvase, N-terminal catalytic domain"/>
    <property type="match status" value="1"/>
</dbReference>
<reference evidence="4" key="2">
    <citation type="submission" date="2021-04" db="EMBL/GenBank/DDBJ databases">
        <authorList>
            <person name="Dong X."/>
        </authorList>
    </citation>
    <scope>NUCLEOTIDE SEQUENCE</scope>
    <source>
        <strain evidence="4">ZWT</strain>
    </source>
</reference>
<dbReference type="InterPro" id="IPR036162">
    <property type="entry name" value="Resolvase-like_N_sf"/>
</dbReference>
<dbReference type="InterPro" id="IPR025827">
    <property type="entry name" value="Zn_ribbon_recom_dom"/>
</dbReference>
<dbReference type="InterPro" id="IPR006119">
    <property type="entry name" value="Resolv_N"/>
</dbReference>
<dbReference type="AlphaFoldDB" id="A0A9J6P5E7"/>
<dbReference type="CDD" id="cd00338">
    <property type="entry name" value="Ser_Recombinase"/>
    <property type="match status" value="1"/>
</dbReference>
<dbReference type="PROSITE" id="PS51737">
    <property type="entry name" value="RECOMBINASE_DNA_BIND"/>
    <property type="match status" value="1"/>
</dbReference>
<dbReference type="Proteomes" id="UP001056429">
    <property type="component" value="Unassembled WGS sequence"/>
</dbReference>
<sequence>MRCAVYVRVSTDREEQKTSLDNQKKLFYNLIGQEGWELNDFYVDVESGTTDKRENFIKMIEDAENKKFDCILAKELSRLARNGELSYQIRRVLLTNQIHLITLDGAINTLEDNTDKFGLYAWLYEEESQRISRRIKTALEQKAKSGEFKGSHAPYGYKVENKKLILREDSTVEAVKLMYQLYLSGKGFDGIARELDRRGYPTPAQVAGKRNAGLYWHASSIKLILTNPHYVGDLVQCRSKMRSITDKTRVQVPEEDWINVPNTHEALILREDFEAVQRMMKRRYIKRPKAKKHLFTNRSDCGTSLWYMQSRKGYVCGKYRKHGKAACDSHVIKEEYLKKIILQDLKAMADASFNKEPMLKDLHLKISKHKEENNKKLMQKNREIEKLKDENRKYLKLLGQEIIAQEEYRDITTYNREQIAKIQNDIIRIEESLKNQSKNKETFQRLYKQLEKILAFNDLDEEMLHRLVDRIEVGENQRVVINYTFDNPFSFTV</sequence>
<dbReference type="SUPFAM" id="SSF53041">
    <property type="entry name" value="Resolvase-like"/>
    <property type="match status" value="1"/>
</dbReference>
<proteinExistence type="predicted"/>
<evidence type="ECO:0000313" key="5">
    <source>
        <dbReference type="Proteomes" id="UP001056429"/>
    </source>
</evidence>
<evidence type="ECO:0000313" key="4">
    <source>
        <dbReference type="EMBL" id="MCM1991337.1"/>
    </source>
</evidence>
<dbReference type="Pfam" id="PF13408">
    <property type="entry name" value="Zn_ribbon_recom"/>
    <property type="match status" value="1"/>
</dbReference>
<dbReference type="EMBL" id="JAGSOJ010000003">
    <property type="protein sequence ID" value="MCM1991337.1"/>
    <property type="molecule type" value="Genomic_DNA"/>
</dbReference>